<reference evidence="3" key="1">
    <citation type="submission" date="2021-02" db="EMBL/GenBank/DDBJ databases">
        <title>Genome sequence Cadophora malorum strain M34.</title>
        <authorList>
            <person name="Stefanovic E."/>
            <person name="Vu D."/>
            <person name="Scully C."/>
            <person name="Dijksterhuis J."/>
            <person name="Roader J."/>
            <person name="Houbraken J."/>
        </authorList>
    </citation>
    <scope>NUCLEOTIDE SEQUENCE</scope>
    <source>
        <strain evidence="3">M34</strain>
    </source>
</reference>
<feature type="domain" description="Serine aminopeptidase S33" evidence="2">
    <location>
        <begin position="118"/>
        <end position="209"/>
    </location>
</feature>
<dbReference type="InterPro" id="IPR022742">
    <property type="entry name" value="Hydrolase_4"/>
</dbReference>
<accession>A0A8H7WJI8</accession>
<dbReference type="EMBL" id="JAFJYH010000006">
    <property type="protein sequence ID" value="KAG4425952.1"/>
    <property type="molecule type" value="Genomic_DNA"/>
</dbReference>
<protein>
    <recommendedName>
        <fullName evidence="2">Serine aminopeptidase S33 domain-containing protein</fullName>
    </recommendedName>
</protein>
<keyword evidence="4" id="KW-1185">Reference proteome</keyword>
<organism evidence="3 4">
    <name type="scientific">Cadophora malorum</name>
    <dbReference type="NCBI Taxonomy" id="108018"/>
    <lineage>
        <taxon>Eukaryota</taxon>
        <taxon>Fungi</taxon>
        <taxon>Dikarya</taxon>
        <taxon>Ascomycota</taxon>
        <taxon>Pezizomycotina</taxon>
        <taxon>Leotiomycetes</taxon>
        <taxon>Helotiales</taxon>
        <taxon>Ploettnerulaceae</taxon>
        <taxon>Cadophora</taxon>
    </lineage>
</organism>
<evidence type="ECO:0000259" key="2">
    <source>
        <dbReference type="Pfam" id="PF12146"/>
    </source>
</evidence>
<feature type="chain" id="PRO_5034278270" description="Serine aminopeptidase S33 domain-containing protein" evidence="1">
    <location>
        <begin position="27"/>
        <end position="321"/>
    </location>
</feature>
<proteinExistence type="predicted"/>
<evidence type="ECO:0000313" key="4">
    <source>
        <dbReference type="Proteomes" id="UP000664132"/>
    </source>
</evidence>
<comment type="caution">
    <text evidence="3">The sequence shown here is derived from an EMBL/GenBank/DDBJ whole genome shotgun (WGS) entry which is preliminary data.</text>
</comment>
<dbReference type="InterPro" id="IPR029058">
    <property type="entry name" value="AB_hydrolase_fold"/>
</dbReference>
<evidence type="ECO:0000256" key="1">
    <source>
        <dbReference type="SAM" id="SignalP"/>
    </source>
</evidence>
<feature type="signal peptide" evidence="1">
    <location>
        <begin position="1"/>
        <end position="26"/>
    </location>
</feature>
<dbReference type="Proteomes" id="UP000664132">
    <property type="component" value="Unassembled WGS sequence"/>
</dbReference>
<dbReference type="SUPFAM" id="SSF53474">
    <property type="entry name" value="alpha/beta-Hydrolases"/>
    <property type="match status" value="1"/>
</dbReference>
<gene>
    <name evidence="3" type="ORF">IFR04_000896</name>
</gene>
<dbReference type="OrthoDB" id="190201at2759"/>
<evidence type="ECO:0000313" key="3">
    <source>
        <dbReference type="EMBL" id="KAG4425952.1"/>
    </source>
</evidence>
<sequence>MFKMWANIQAVILLLITSMLMGAVSAIDNTSGKSCVDSTFLTSVYTNDLIWGRPKIGSDIDLTSLIFDFNRQDFMTTFNPVAGVQNNTRHDFNIAYTYYRYWDSGYQPGNYSFVDFAVTKGYSVLFYDRVGAGQSTVISGYDSQFSIHVDVLQDIIGPAKGGYITPQTRMSPKYVPKKVVLMGHSVGSIATNALVAAQPDIADGIVLSGFYKVPNLDKRAVKYVFDSSWPIAIMEFFSIATSNFASPGVKAPVLFINGEYDYIFCGGYCPGSLEPAARSFLPASIGYESYIQPNTGHILNTAPNTTGTYQAITNFLAKNGL</sequence>
<dbReference type="Pfam" id="PF12146">
    <property type="entry name" value="Hydrolase_4"/>
    <property type="match status" value="1"/>
</dbReference>
<dbReference type="AlphaFoldDB" id="A0A8H7WJI8"/>
<keyword evidence="1" id="KW-0732">Signal</keyword>
<dbReference type="Gene3D" id="3.40.50.1820">
    <property type="entry name" value="alpha/beta hydrolase"/>
    <property type="match status" value="1"/>
</dbReference>
<name>A0A8H7WJI8_9HELO</name>